<gene>
    <name evidence="2" type="ORF">RHSP_10987</name>
</gene>
<evidence type="ECO:0000313" key="2">
    <source>
        <dbReference type="EMBL" id="ENN88884.1"/>
    </source>
</evidence>
<name>N6U8I0_9HYPH</name>
<dbReference type="PATRIC" id="fig|363754.4.peg.894"/>
<accession>N6U8I0</accession>
<protein>
    <submittedName>
        <fullName evidence="2">Uncharacterized protein</fullName>
    </submittedName>
</protein>
<proteinExistence type="predicted"/>
<dbReference type="AlphaFoldDB" id="N6U8I0"/>
<keyword evidence="3" id="KW-1185">Reference proteome</keyword>
<feature type="region of interest" description="Disordered" evidence="1">
    <location>
        <begin position="104"/>
        <end position="125"/>
    </location>
</feature>
<sequence length="140" mass="15424">MRKYIQHEEKAEHDQPADQYLLALGMIFETVVQKDRIPVEISVTAYLRPGRINAQGNDRQQDIDDPDTEIFGGVAREGSPLEIPASTDRIALFDSCHICVPPTPQEDELSAGGIPHAPGPPRDALRNTSLALPLYLRAGK</sequence>
<comment type="caution">
    <text evidence="2">The sequence shown here is derived from an EMBL/GenBank/DDBJ whole genome shotgun (WGS) entry which is preliminary data.</text>
</comment>
<evidence type="ECO:0000256" key="1">
    <source>
        <dbReference type="SAM" id="MobiDB-lite"/>
    </source>
</evidence>
<dbReference type="EMBL" id="AQHN01000011">
    <property type="protein sequence ID" value="ENN88884.1"/>
    <property type="molecule type" value="Genomic_DNA"/>
</dbReference>
<organism evidence="2 3">
    <name type="scientific">Rhizobium freirei PRF 81</name>
    <dbReference type="NCBI Taxonomy" id="363754"/>
    <lineage>
        <taxon>Bacteria</taxon>
        <taxon>Pseudomonadati</taxon>
        <taxon>Pseudomonadota</taxon>
        <taxon>Alphaproteobacteria</taxon>
        <taxon>Hyphomicrobiales</taxon>
        <taxon>Rhizobiaceae</taxon>
        <taxon>Rhizobium/Agrobacterium group</taxon>
        <taxon>Rhizobium</taxon>
    </lineage>
</organism>
<reference evidence="2 3" key="1">
    <citation type="journal article" date="2012" name="BMC Genomics">
        <title>Genomic basis of broad host range and environmental adaptability of Rhizobium tropici CIAT 899 and Rhizobium sp. PRF 81 which are used in inoculants for common bean (Phaseolus vulgaris L.).</title>
        <authorList>
            <person name="Ormeno-Orrillo E."/>
            <person name="Menna P."/>
            <person name="Almeida L.G."/>
            <person name="Ollero F.J."/>
            <person name="Nicolas M.F."/>
            <person name="Pains Rodrigues E."/>
            <person name="Shigueyoshi Nakatani A."/>
            <person name="Silva Batista J.S."/>
            <person name="Oliveira Chueire L.M."/>
            <person name="Souza R.C."/>
            <person name="Ribeiro Vasconcelos A.T."/>
            <person name="Megias M."/>
            <person name="Hungria M."/>
            <person name="Martinez-Romero E."/>
        </authorList>
    </citation>
    <scope>NUCLEOTIDE SEQUENCE [LARGE SCALE GENOMIC DNA]</scope>
    <source>
        <strain evidence="2 3">PRF 81</strain>
    </source>
</reference>
<evidence type="ECO:0000313" key="3">
    <source>
        <dbReference type="Proteomes" id="UP000012429"/>
    </source>
</evidence>
<dbReference type="Proteomes" id="UP000012429">
    <property type="component" value="Unassembled WGS sequence"/>
</dbReference>
<dbReference type="STRING" id="363754.RHSP_10987"/>